<dbReference type="KEGG" id="ptm:GSPATT00039778001"/>
<dbReference type="GeneID" id="5039972"/>
<dbReference type="HOGENOM" id="CLU_2563362_0_0_1"/>
<keyword evidence="2" id="KW-1185">Reference proteome</keyword>
<sequence length="82" mass="9791">MGKAQFLNLFQLYQQVRKRKYLDVIAYNFMSSIIQKKDLKQLYLQPRKLNFHIIDKVMQFQNQRSNGGALCQNNTNQGKCQY</sequence>
<protein>
    <submittedName>
        <fullName evidence="1">Uncharacterized protein</fullName>
    </submittedName>
</protein>
<proteinExistence type="predicted"/>
<organism evidence="1 2">
    <name type="scientific">Paramecium tetraurelia</name>
    <dbReference type="NCBI Taxonomy" id="5888"/>
    <lineage>
        <taxon>Eukaryota</taxon>
        <taxon>Sar</taxon>
        <taxon>Alveolata</taxon>
        <taxon>Ciliophora</taxon>
        <taxon>Intramacronucleata</taxon>
        <taxon>Oligohymenophorea</taxon>
        <taxon>Peniculida</taxon>
        <taxon>Parameciidae</taxon>
        <taxon>Paramecium</taxon>
    </lineage>
</organism>
<dbReference type="AlphaFoldDB" id="A0DUS3"/>
<reference evidence="1 2" key="1">
    <citation type="journal article" date="2006" name="Nature">
        <title>Global trends of whole-genome duplications revealed by the ciliate Paramecium tetraurelia.</title>
        <authorList>
            <consortium name="Genoscope"/>
            <person name="Aury J.-M."/>
            <person name="Jaillon O."/>
            <person name="Duret L."/>
            <person name="Noel B."/>
            <person name="Jubin C."/>
            <person name="Porcel B.M."/>
            <person name="Segurens B."/>
            <person name="Daubin V."/>
            <person name="Anthouard V."/>
            <person name="Aiach N."/>
            <person name="Arnaiz O."/>
            <person name="Billaut A."/>
            <person name="Beisson J."/>
            <person name="Blanc I."/>
            <person name="Bouhouche K."/>
            <person name="Camara F."/>
            <person name="Duharcourt S."/>
            <person name="Guigo R."/>
            <person name="Gogendeau D."/>
            <person name="Katinka M."/>
            <person name="Keller A.-M."/>
            <person name="Kissmehl R."/>
            <person name="Klotz C."/>
            <person name="Koll F."/>
            <person name="Le Moue A."/>
            <person name="Lepere C."/>
            <person name="Malinsky S."/>
            <person name="Nowacki M."/>
            <person name="Nowak J.K."/>
            <person name="Plattner H."/>
            <person name="Poulain J."/>
            <person name="Ruiz F."/>
            <person name="Serrano V."/>
            <person name="Zagulski M."/>
            <person name="Dessen P."/>
            <person name="Betermier M."/>
            <person name="Weissenbach J."/>
            <person name="Scarpelli C."/>
            <person name="Schachter V."/>
            <person name="Sperling L."/>
            <person name="Meyer E."/>
            <person name="Cohen J."/>
            <person name="Wincker P."/>
        </authorList>
    </citation>
    <scope>NUCLEOTIDE SEQUENCE [LARGE SCALE GENOMIC DNA]</scope>
    <source>
        <strain evidence="1 2">Stock d4-2</strain>
    </source>
</reference>
<gene>
    <name evidence="1" type="ORF">GSPATT00039778001</name>
</gene>
<evidence type="ECO:0000313" key="1">
    <source>
        <dbReference type="EMBL" id="CAK86790.1"/>
    </source>
</evidence>
<name>A0DUS3_PARTE</name>
<dbReference type="RefSeq" id="XP_001454187.1">
    <property type="nucleotide sequence ID" value="XM_001454150.1"/>
</dbReference>
<dbReference type="InParanoid" id="A0DUS3"/>
<dbReference type="Proteomes" id="UP000000600">
    <property type="component" value="Unassembled WGS sequence"/>
</dbReference>
<evidence type="ECO:0000313" key="2">
    <source>
        <dbReference type="Proteomes" id="UP000000600"/>
    </source>
</evidence>
<accession>A0DUS3</accession>
<dbReference type="EMBL" id="CT868589">
    <property type="protein sequence ID" value="CAK86790.1"/>
    <property type="molecule type" value="Genomic_DNA"/>
</dbReference>